<evidence type="ECO:0000256" key="5">
    <source>
        <dbReference type="ARBA" id="ARBA00022833"/>
    </source>
</evidence>
<dbReference type="InterPro" id="IPR000834">
    <property type="entry name" value="Peptidase_M14"/>
</dbReference>
<feature type="compositionally biased region" description="Basic residues" evidence="8">
    <location>
        <begin position="112"/>
        <end position="142"/>
    </location>
</feature>
<sequence>MIKILAILAVLVYFCEINGEIDRRFRRRFTSRCLEDVGSPRMKSTINTNEDNGYLNNDLGPLVVDSRRAKNITHTNEEEKTITKDSKSKKSKKKKKPKDNSEKLHSHNTRQDRKHRKDKNKKKEKGRNGKTNKHKKHTKKDNKHTEKNIHRDKHTSITKEKKNDHKTIRTGDKEKHTEKKKQAVDKNMDDVKISKVVDAVLVASRQPQSTERPSSTSKHSKPAARQGQSTNKRTKKPSSTVKHSKPATRQGQSTNKPSSTVKHSKPIRLVHNTMHDRQVSPRSHKGGKKIRGYRQGEGDGRGEAPEQKHIAYGKEEDVHGKILKPEKSQNPSHLSPYAIVTQMIELLKEFPDVNATITKFARTAEYNDIVLVSVSDNKNKGRYARAKDTKYIDEVPEKKIIFIVHGLTVMGMRKLSSMHQMSELKILFSYYFKHLDKFDFFIMPLANPDGYGVSGINVYWNKNMSPQDVCPGVFLDRNFDISWTGPKDMSSCSQLYPGAAPFSEVESKAVRDVFHYFSHKILAYIHVHPGTPDEKVFKGEAVLYPKGYTEAQSDDDKYIDLKGEIDEAMKNASFHVMSVTVDTLASWYGVISGSSVDYAASVYGIPYALEFAMQIYSYETMQNNALTQIWSRVIDTTFNNMWKSLSHGSEERKTH</sequence>
<comment type="caution">
    <text evidence="11">The sequence shown here is derived from an EMBL/GenBank/DDBJ whole genome shotgun (WGS) entry which is preliminary data.</text>
</comment>
<dbReference type="SUPFAM" id="SSF53187">
    <property type="entry name" value="Zn-dependent exopeptidases"/>
    <property type="match status" value="1"/>
</dbReference>
<keyword evidence="5" id="KW-0862">Zinc</keyword>
<evidence type="ECO:0000256" key="4">
    <source>
        <dbReference type="ARBA" id="ARBA00022801"/>
    </source>
</evidence>
<protein>
    <recommendedName>
        <fullName evidence="10">Peptidase M14 domain-containing protein</fullName>
    </recommendedName>
</protein>
<feature type="compositionally biased region" description="Polar residues" evidence="8">
    <location>
        <begin position="205"/>
        <end position="217"/>
    </location>
</feature>
<evidence type="ECO:0000256" key="7">
    <source>
        <dbReference type="PROSITE-ProRule" id="PRU01379"/>
    </source>
</evidence>
<comment type="similarity">
    <text evidence="2 7">Belongs to the peptidase M14 family.</text>
</comment>
<dbReference type="Proteomes" id="UP001231518">
    <property type="component" value="Chromosome 18"/>
</dbReference>
<dbReference type="PROSITE" id="PS52035">
    <property type="entry name" value="PEPTIDASE_M14"/>
    <property type="match status" value="1"/>
</dbReference>
<feature type="signal peptide" evidence="9">
    <location>
        <begin position="1"/>
        <end position="19"/>
    </location>
</feature>
<organism evidence="11 12">
    <name type="scientific">Mythimna separata</name>
    <name type="common">Oriental armyworm</name>
    <name type="synonym">Pseudaletia separata</name>
    <dbReference type="NCBI Taxonomy" id="271217"/>
    <lineage>
        <taxon>Eukaryota</taxon>
        <taxon>Metazoa</taxon>
        <taxon>Ecdysozoa</taxon>
        <taxon>Arthropoda</taxon>
        <taxon>Hexapoda</taxon>
        <taxon>Insecta</taxon>
        <taxon>Pterygota</taxon>
        <taxon>Neoptera</taxon>
        <taxon>Endopterygota</taxon>
        <taxon>Lepidoptera</taxon>
        <taxon>Glossata</taxon>
        <taxon>Ditrysia</taxon>
        <taxon>Noctuoidea</taxon>
        <taxon>Noctuidae</taxon>
        <taxon>Noctuinae</taxon>
        <taxon>Hadenini</taxon>
        <taxon>Mythimna</taxon>
    </lineage>
</organism>
<feature type="compositionally biased region" description="Basic and acidic residues" evidence="8">
    <location>
        <begin position="75"/>
        <end position="88"/>
    </location>
</feature>
<name>A0AAD8DRL6_MYTSE</name>
<comment type="cofactor">
    <cofactor evidence="1">
        <name>Zn(2+)</name>
        <dbReference type="ChEBI" id="CHEBI:29105"/>
    </cofactor>
</comment>
<keyword evidence="9" id="KW-0732">Signal</keyword>
<feature type="compositionally biased region" description="Polar residues" evidence="8">
    <location>
        <begin position="42"/>
        <end position="55"/>
    </location>
</feature>
<dbReference type="PANTHER" id="PTHR11705">
    <property type="entry name" value="PROTEASE FAMILY M14 CARBOXYPEPTIDASE A,B"/>
    <property type="match status" value="1"/>
</dbReference>
<dbReference type="GO" id="GO:0004181">
    <property type="term" value="F:metallocarboxypeptidase activity"/>
    <property type="evidence" value="ECO:0007669"/>
    <property type="project" value="InterPro"/>
</dbReference>
<feature type="chain" id="PRO_5042262649" description="Peptidase M14 domain-containing protein" evidence="9">
    <location>
        <begin position="20"/>
        <end position="655"/>
    </location>
</feature>
<dbReference type="Pfam" id="PF00246">
    <property type="entry name" value="Peptidase_M14"/>
    <property type="match status" value="1"/>
</dbReference>
<keyword evidence="3" id="KW-0645">Protease</keyword>
<evidence type="ECO:0000313" key="12">
    <source>
        <dbReference type="Proteomes" id="UP001231518"/>
    </source>
</evidence>
<accession>A0AAD8DRL6</accession>
<evidence type="ECO:0000256" key="3">
    <source>
        <dbReference type="ARBA" id="ARBA00022670"/>
    </source>
</evidence>
<keyword evidence="4" id="KW-0378">Hydrolase</keyword>
<keyword evidence="12" id="KW-1185">Reference proteome</keyword>
<dbReference type="GO" id="GO:0008270">
    <property type="term" value="F:zinc ion binding"/>
    <property type="evidence" value="ECO:0007669"/>
    <property type="project" value="InterPro"/>
</dbReference>
<evidence type="ECO:0000256" key="6">
    <source>
        <dbReference type="ARBA" id="ARBA00023049"/>
    </source>
</evidence>
<evidence type="ECO:0000256" key="1">
    <source>
        <dbReference type="ARBA" id="ARBA00001947"/>
    </source>
</evidence>
<dbReference type="SMART" id="SM00631">
    <property type="entry name" value="Zn_pept"/>
    <property type="match status" value="1"/>
</dbReference>
<dbReference type="GO" id="GO:0005615">
    <property type="term" value="C:extracellular space"/>
    <property type="evidence" value="ECO:0007669"/>
    <property type="project" value="TreeGrafter"/>
</dbReference>
<reference evidence="11" key="1">
    <citation type="submission" date="2023-03" db="EMBL/GenBank/DDBJ databases">
        <title>Chromosome-level genomes of two armyworms, Mythimna separata and Mythimna loreyi, provide insights into the biosynthesis and reception of sex pheromones.</title>
        <authorList>
            <person name="Zhao H."/>
        </authorList>
    </citation>
    <scope>NUCLEOTIDE SEQUENCE</scope>
    <source>
        <strain evidence="11">BeijingLab</strain>
        <tissue evidence="11">Pupa</tissue>
    </source>
</reference>
<feature type="compositionally biased region" description="Basic and acidic residues" evidence="8">
    <location>
        <begin position="143"/>
        <end position="195"/>
    </location>
</feature>
<dbReference type="Gene3D" id="3.40.630.10">
    <property type="entry name" value="Zn peptidases"/>
    <property type="match status" value="1"/>
</dbReference>
<feature type="compositionally biased region" description="Basic residues" evidence="8">
    <location>
        <begin position="282"/>
        <end position="292"/>
    </location>
</feature>
<feature type="domain" description="Peptidase M14" evidence="10">
    <location>
        <begin position="330"/>
        <end position="633"/>
    </location>
</feature>
<dbReference type="GO" id="GO:0006508">
    <property type="term" value="P:proteolysis"/>
    <property type="evidence" value="ECO:0007669"/>
    <property type="project" value="UniProtKB-KW"/>
</dbReference>
<feature type="compositionally biased region" description="Basic residues" evidence="8">
    <location>
        <begin position="232"/>
        <end position="246"/>
    </location>
</feature>
<feature type="compositionally biased region" description="Polar residues" evidence="8">
    <location>
        <begin position="247"/>
        <end position="261"/>
    </location>
</feature>
<keyword evidence="6" id="KW-0482">Metalloprotease</keyword>
<feature type="region of interest" description="Disordered" evidence="8">
    <location>
        <begin position="39"/>
        <end position="305"/>
    </location>
</feature>
<dbReference type="PANTHER" id="PTHR11705:SF143">
    <property type="entry name" value="SLL0236 PROTEIN"/>
    <property type="match status" value="1"/>
</dbReference>
<proteinExistence type="inferred from homology"/>
<comment type="caution">
    <text evidence="7">Lacks conserved residue(s) required for the propagation of feature annotation.</text>
</comment>
<dbReference type="EMBL" id="JARGEI010000016">
    <property type="protein sequence ID" value="KAJ8717841.1"/>
    <property type="molecule type" value="Genomic_DNA"/>
</dbReference>
<feature type="compositionally biased region" description="Basic and acidic residues" evidence="8">
    <location>
        <begin position="294"/>
        <end position="305"/>
    </location>
</feature>
<evidence type="ECO:0000313" key="11">
    <source>
        <dbReference type="EMBL" id="KAJ8717841.1"/>
    </source>
</evidence>
<evidence type="ECO:0000256" key="8">
    <source>
        <dbReference type="SAM" id="MobiDB-lite"/>
    </source>
</evidence>
<evidence type="ECO:0000256" key="9">
    <source>
        <dbReference type="SAM" id="SignalP"/>
    </source>
</evidence>
<evidence type="ECO:0000256" key="2">
    <source>
        <dbReference type="ARBA" id="ARBA00005988"/>
    </source>
</evidence>
<dbReference type="AlphaFoldDB" id="A0AAD8DRL6"/>
<feature type="compositionally biased region" description="Basic and acidic residues" evidence="8">
    <location>
        <begin position="98"/>
        <end position="111"/>
    </location>
</feature>
<gene>
    <name evidence="11" type="ORF">PYW07_005771</name>
</gene>
<evidence type="ECO:0000259" key="10">
    <source>
        <dbReference type="PROSITE" id="PS52035"/>
    </source>
</evidence>